<dbReference type="AlphaFoldDB" id="A0A6P8HQ05"/>
<keyword evidence="2" id="KW-0479">Metal-binding</keyword>
<sequence length="309" mass="34852">MADEKERHCLSCQEKDFLIMACNDDCHHLCLQCLSLWLRSKTNEPDSFNYQCPLYDECHSSFDPDTVNDILVQLPDNSQGVTSKDVQKLSVNSAVRSDKKVSCPNCAFFWTEDEDFVELFANCSACKTAFCLTCEHILGPYSHLDHVCPLDNNSKNERKAVAEILSEASTFKCKNPNCEYSRAGTCMAKQEGDCNVIRCSSCKIYYCYICSKSLGFGKIRAHESFPHENSLIPGAPNCWIFDEIAFNHTTEEASNLRKLHQLSKYFSSLPISKKAKQVVLAQCRDLVGDLSEKIVLELNESTVNKCTIL</sequence>
<reference evidence="7 8" key="1">
    <citation type="submission" date="2025-04" db="UniProtKB">
        <authorList>
            <consortium name="RefSeq"/>
        </authorList>
    </citation>
    <scope>IDENTIFICATION</scope>
    <source>
        <tissue evidence="7 8">Tentacle</tissue>
    </source>
</reference>
<protein>
    <submittedName>
        <fullName evidence="7 8">E3 ubiquitin-protein ligase RNF19B-like</fullName>
    </submittedName>
</protein>
<dbReference type="KEGG" id="aten:116291660"/>
<dbReference type="GO" id="GO:0004842">
    <property type="term" value="F:ubiquitin-protein transferase activity"/>
    <property type="evidence" value="ECO:0007669"/>
    <property type="project" value="TreeGrafter"/>
</dbReference>
<comment type="pathway">
    <text evidence="1">Protein modification; protein ubiquitination.</text>
</comment>
<name>A0A6P8HQ05_ACTTE</name>
<proteinExistence type="predicted"/>
<dbReference type="InterPro" id="IPR051628">
    <property type="entry name" value="LUBAC_E3_Ligases"/>
</dbReference>
<evidence type="ECO:0000256" key="1">
    <source>
        <dbReference type="ARBA" id="ARBA00004906"/>
    </source>
</evidence>
<evidence type="ECO:0000256" key="4">
    <source>
        <dbReference type="ARBA" id="ARBA00022786"/>
    </source>
</evidence>
<gene>
    <name evidence="7 8" type="primary">LOC116291660</name>
</gene>
<evidence type="ECO:0000256" key="2">
    <source>
        <dbReference type="ARBA" id="ARBA00022723"/>
    </source>
</evidence>
<keyword evidence="6" id="KW-1185">Reference proteome</keyword>
<organism evidence="6 8">
    <name type="scientific">Actinia tenebrosa</name>
    <name type="common">Australian red waratah sea anemone</name>
    <dbReference type="NCBI Taxonomy" id="6105"/>
    <lineage>
        <taxon>Eukaryota</taxon>
        <taxon>Metazoa</taxon>
        <taxon>Cnidaria</taxon>
        <taxon>Anthozoa</taxon>
        <taxon>Hexacorallia</taxon>
        <taxon>Actiniaria</taxon>
        <taxon>Actiniidae</taxon>
        <taxon>Actinia</taxon>
    </lineage>
</organism>
<dbReference type="RefSeq" id="XP_031554717.1">
    <property type="nucleotide sequence ID" value="XM_031698857.1"/>
</dbReference>
<dbReference type="GeneID" id="116291660"/>
<dbReference type="GO" id="GO:0008270">
    <property type="term" value="F:zinc ion binding"/>
    <property type="evidence" value="ECO:0007669"/>
    <property type="project" value="UniProtKB-KW"/>
</dbReference>
<evidence type="ECO:0000256" key="5">
    <source>
        <dbReference type="ARBA" id="ARBA00022833"/>
    </source>
</evidence>
<evidence type="ECO:0000313" key="8">
    <source>
        <dbReference type="RefSeq" id="XP_031554717.1"/>
    </source>
</evidence>
<evidence type="ECO:0000313" key="6">
    <source>
        <dbReference type="Proteomes" id="UP000515163"/>
    </source>
</evidence>
<dbReference type="PANTHER" id="PTHR22770:SF13">
    <property type="entry name" value="RING-TYPE DOMAIN-CONTAINING PROTEIN"/>
    <property type="match status" value="1"/>
</dbReference>
<keyword evidence="5" id="KW-0862">Zinc</keyword>
<dbReference type="OrthoDB" id="5952631at2759"/>
<accession>A0A6P8HQ05</accession>
<dbReference type="GO" id="GO:0071797">
    <property type="term" value="C:LUBAC complex"/>
    <property type="evidence" value="ECO:0007669"/>
    <property type="project" value="TreeGrafter"/>
</dbReference>
<dbReference type="GO" id="GO:0043161">
    <property type="term" value="P:proteasome-mediated ubiquitin-dependent protein catabolic process"/>
    <property type="evidence" value="ECO:0007669"/>
    <property type="project" value="TreeGrafter"/>
</dbReference>
<dbReference type="SUPFAM" id="SSF57850">
    <property type="entry name" value="RING/U-box"/>
    <property type="match status" value="2"/>
</dbReference>
<keyword evidence="4" id="KW-0833">Ubl conjugation pathway</keyword>
<dbReference type="PANTHER" id="PTHR22770">
    <property type="entry name" value="UBIQUITIN CONJUGATING ENZYME 7 INTERACTING PROTEIN-RELATED"/>
    <property type="match status" value="1"/>
</dbReference>
<dbReference type="GO" id="GO:0043130">
    <property type="term" value="F:ubiquitin binding"/>
    <property type="evidence" value="ECO:0007669"/>
    <property type="project" value="TreeGrafter"/>
</dbReference>
<keyword evidence="3" id="KW-0863">Zinc-finger</keyword>
<evidence type="ECO:0000313" key="7">
    <source>
        <dbReference type="RefSeq" id="XP_031554716.1"/>
    </source>
</evidence>
<dbReference type="RefSeq" id="XP_031554716.1">
    <property type="nucleotide sequence ID" value="XM_031698856.1"/>
</dbReference>
<evidence type="ECO:0000256" key="3">
    <source>
        <dbReference type="ARBA" id="ARBA00022771"/>
    </source>
</evidence>
<dbReference type="GO" id="GO:0097039">
    <property type="term" value="P:protein linear polyubiquitination"/>
    <property type="evidence" value="ECO:0007669"/>
    <property type="project" value="TreeGrafter"/>
</dbReference>
<dbReference type="Proteomes" id="UP000515163">
    <property type="component" value="Unplaced"/>
</dbReference>